<dbReference type="EC" id="1.-.-.-" evidence="5"/>
<keyword evidence="5" id="KW-0503">Monooxygenase</keyword>
<evidence type="ECO:0000256" key="5">
    <source>
        <dbReference type="RuleBase" id="RU361177"/>
    </source>
</evidence>
<sequence>MHIIDHQLVYIYLKFAFEELLFHKPGEGIMLSLLATLLSPLRWVISKFVESYIKKITPIRKYGLIPYHSFFHAMSSVLFAVLPENFYERVKNESIILRIPKSIEFYKHGITLEGHSVPIKADLVIFGTGFKGDEKLRSIFKSHSLHSIVTGSLENIVPLYKYNYLYIHDRECIHPRIPQMVVIGYSESASNLYTSEMKAMCLSHFLEGGFQLPSIKLMEKDVKEWDKYMKEYNPEHYRRSSIAANQICTNDQLCKDMGYNPKRKKGFISELFMPYGPNDYIGLRLSGLPKIPSFYENKCPEAFNGKVIHSMDIARMGSSVATKFVQGKHIIVIDFLKWALDVAAECAETNAKRRNRVSLLATLLSPLVKAFSTYFNSCKLHRYNIISNFVESYIKKTTPIKKYGIVPNCNFFQAMSSSLFSLLPENFYEKAKNENVLLKNSKSFEFYKDGIILEGESVPIKADLVIFSTGFKGDEKLQNIFQSASLQKILTSSLENIVPLYRECINPRIPQLAIIGYSESSSNLYTSEIRVMWLAHLLESGFKLRSIKLMEEDVKKWDKYMKEDNHEYYRRSSIRIIHIWHNDQLCRVWVIILREKK</sequence>
<dbReference type="GO" id="GO:0050661">
    <property type="term" value="F:NADP binding"/>
    <property type="evidence" value="ECO:0007669"/>
    <property type="project" value="InterPro"/>
</dbReference>
<reference evidence="6 7" key="1">
    <citation type="journal article" date="2021" name="Hortic Res">
        <title>Chromosome-scale assembly of the Dendrobium chrysotoxum genome enhances the understanding of orchid evolution.</title>
        <authorList>
            <person name="Zhang Y."/>
            <person name="Zhang G.Q."/>
            <person name="Zhang D."/>
            <person name="Liu X.D."/>
            <person name="Xu X.Y."/>
            <person name="Sun W.H."/>
            <person name="Yu X."/>
            <person name="Zhu X."/>
            <person name="Wang Z.W."/>
            <person name="Zhao X."/>
            <person name="Zhong W.Y."/>
            <person name="Chen H."/>
            <person name="Yin W.L."/>
            <person name="Huang T."/>
            <person name="Niu S.C."/>
            <person name="Liu Z.J."/>
        </authorList>
    </citation>
    <scope>NUCLEOTIDE SEQUENCE [LARGE SCALE GENOMIC DNA]</scope>
    <source>
        <strain evidence="6">Lindl</strain>
    </source>
</reference>
<keyword evidence="4 5" id="KW-0560">Oxidoreductase</keyword>
<protein>
    <recommendedName>
        <fullName evidence="5">Flavin-containing monooxygenase</fullName>
        <ecNumber evidence="5">1.-.-.-</ecNumber>
    </recommendedName>
</protein>
<name>A0AAV7H543_DENCH</name>
<comment type="cofactor">
    <cofactor evidence="5">
        <name>FAD</name>
        <dbReference type="ChEBI" id="CHEBI:57692"/>
    </cofactor>
</comment>
<dbReference type="EMBL" id="JAGFBR010000008">
    <property type="protein sequence ID" value="KAH0463209.1"/>
    <property type="molecule type" value="Genomic_DNA"/>
</dbReference>
<organism evidence="6 7">
    <name type="scientific">Dendrobium chrysotoxum</name>
    <name type="common">Orchid</name>
    <dbReference type="NCBI Taxonomy" id="161865"/>
    <lineage>
        <taxon>Eukaryota</taxon>
        <taxon>Viridiplantae</taxon>
        <taxon>Streptophyta</taxon>
        <taxon>Embryophyta</taxon>
        <taxon>Tracheophyta</taxon>
        <taxon>Spermatophyta</taxon>
        <taxon>Magnoliopsida</taxon>
        <taxon>Liliopsida</taxon>
        <taxon>Asparagales</taxon>
        <taxon>Orchidaceae</taxon>
        <taxon>Epidendroideae</taxon>
        <taxon>Malaxideae</taxon>
        <taxon>Dendrobiinae</taxon>
        <taxon>Dendrobium</taxon>
    </lineage>
</organism>
<evidence type="ECO:0000256" key="1">
    <source>
        <dbReference type="ARBA" id="ARBA00009183"/>
    </source>
</evidence>
<evidence type="ECO:0000313" key="6">
    <source>
        <dbReference type="EMBL" id="KAH0463209.1"/>
    </source>
</evidence>
<keyword evidence="2 5" id="KW-0285">Flavoprotein</keyword>
<gene>
    <name evidence="6" type="ORF">IEQ34_007791</name>
</gene>
<dbReference type="AlphaFoldDB" id="A0AAV7H543"/>
<dbReference type="InterPro" id="IPR050346">
    <property type="entry name" value="FMO-like"/>
</dbReference>
<dbReference type="SUPFAM" id="SSF51905">
    <property type="entry name" value="FAD/NAD(P)-binding domain"/>
    <property type="match status" value="2"/>
</dbReference>
<evidence type="ECO:0000256" key="3">
    <source>
        <dbReference type="ARBA" id="ARBA00022827"/>
    </source>
</evidence>
<dbReference type="Gene3D" id="3.50.50.60">
    <property type="entry name" value="FAD/NAD(P)-binding domain"/>
    <property type="match status" value="3"/>
</dbReference>
<evidence type="ECO:0000313" key="7">
    <source>
        <dbReference type="Proteomes" id="UP000775213"/>
    </source>
</evidence>
<dbReference type="FunFam" id="3.50.50.60:FF:000169">
    <property type="entry name" value="Flavin-containing monooxygenase"/>
    <property type="match status" value="2"/>
</dbReference>
<dbReference type="InterPro" id="IPR036188">
    <property type="entry name" value="FAD/NAD-bd_sf"/>
</dbReference>
<dbReference type="GO" id="GO:0004499">
    <property type="term" value="F:N,N-dimethylaniline monooxygenase activity"/>
    <property type="evidence" value="ECO:0007669"/>
    <property type="project" value="InterPro"/>
</dbReference>
<comment type="caution">
    <text evidence="6">The sequence shown here is derived from an EMBL/GenBank/DDBJ whole genome shotgun (WGS) entry which is preliminary data.</text>
</comment>
<dbReference type="Pfam" id="PF00743">
    <property type="entry name" value="FMO-like"/>
    <property type="match status" value="1"/>
</dbReference>
<accession>A0AAV7H543</accession>
<dbReference type="InterPro" id="IPR020946">
    <property type="entry name" value="Flavin_mOase-like"/>
</dbReference>
<dbReference type="PANTHER" id="PTHR23023">
    <property type="entry name" value="DIMETHYLANILINE MONOOXYGENASE"/>
    <property type="match status" value="1"/>
</dbReference>
<comment type="similarity">
    <text evidence="1 5">Belongs to the FMO family.</text>
</comment>
<keyword evidence="7" id="KW-1185">Reference proteome</keyword>
<keyword evidence="3 5" id="KW-0274">FAD</keyword>
<evidence type="ECO:0000256" key="4">
    <source>
        <dbReference type="ARBA" id="ARBA00023002"/>
    </source>
</evidence>
<dbReference type="Proteomes" id="UP000775213">
    <property type="component" value="Unassembled WGS sequence"/>
</dbReference>
<proteinExistence type="inferred from homology"/>
<evidence type="ECO:0000256" key="2">
    <source>
        <dbReference type="ARBA" id="ARBA00022630"/>
    </source>
</evidence>
<dbReference type="GO" id="GO:0050660">
    <property type="term" value="F:flavin adenine dinucleotide binding"/>
    <property type="evidence" value="ECO:0007669"/>
    <property type="project" value="InterPro"/>
</dbReference>